<feature type="compositionally biased region" description="Basic residues" evidence="1">
    <location>
        <begin position="345"/>
        <end position="355"/>
    </location>
</feature>
<sequence>MFLSRFSPPSSTAIVGDEDLRHAAPRQALDADTPAAERLELRFMPDGLPEEILLLIVERCDIDALLQLRLVCRAFRSLIATYESTVVQAVARTTFPGCKLILRPPEDHDLLKSPYTLDWLTGLIPKHLAAIVVDRHRYCGTPLPALDGIPAEDEIGDEIRDHIAHGFRILETLSLIAQDVEDTPDSKIESKLPPELVSREAPAPTWHKFKPSRVYRRTRSALWSWRRPQESAEKKKWAILQRRQDLTTALQVNFIYKRMTPEEAADFDAMWNILRMAFQHHRYFNLGIPLFDWGKPDSRDIFQSNSWVNWFVLRAGASFWWRNYWLKSIRVVATGPRDIGDFTKPGKKKSSRPKTSRKDSRPSGWAEVNHAWHARSREQIEIERAGAEEVFATIKHRMRGVDAIRLPTFDEYRAMVRSLRGEGAPAPGGQAQEGPLGRYCASMTLF</sequence>
<evidence type="ECO:0000313" key="4">
    <source>
        <dbReference type="Proteomes" id="UP000774617"/>
    </source>
</evidence>
<dbReference type="EMBL" id="JAGTJR010000008">
    <property type="protein sequence ID" value="KAH7055509.1"/>
    <property type="molecule type" value="Genomic_DNA"/>
</dbReference>
<dbReference type="SUPFAM" id="SSF81383">
    <property type="entry name" value="F-box domain"/>
    <property type="match status" value="1"/>
</dbReference>
<feature type="region of interest" description="Disordered" evidence="1">
    <location>
        <begin position="340"/>
        <end position="365"/>
    </location>
</feature>
<dbReference type="Proteomes" id="UP000774617">
    <property type="component" value="Unassembled WGS sequence"/>
</dbReference>
<dbReference type="Pfam" id="PF00646">
    <property type="entry name" value="F-box"/>
    <property type="match status" value="1"/>
</dbReference>
<evidence type="ECO:0000256" key="1">
    <source>
        <dbReference type="SAM" id="MobiDB-lite"/>
    </source>
</evidence>
<evidence type="ECO:0000259" key="2">
    <source>
        <dbReference type="PROSITE" id="PS50181"/>
    </source>
</evidence>
<reference evidence="3 4" key="1">
    <citation type="journal article" date="2021" name="Nat. Commun.">
        <title>Genetic determinants of endophytism in the Arabidopsis root mycobiome.</title>
        <authorList>
            <person name="Mesny F."/>
            <person name="Miyauchi S."/>
            <person name="Thiergart T."/>
            <person name="Pickel B."/>
            <person name="Atanasova L."/>
            <person name="Karlsson M."/>
            <person name="Huettel B."/>
            <person name="Barry K.W."/>
            <person name="Haridas S."/>
            <person name="Chen C."/>
            <person name="Bauer D."/>
            <person name="Andreopoulos W."/>
            <person name="Pangilinan J."/>
            <person name="LaButti K."/>
            <person name="Riley R."/>
            <person name="Lipzen A."/>
            <person name="Clum A."/>
            <person name="Drula E."/>
            <person name="Henrissat B."/>
            <person name="Kohler A."/>
            <person name="Grigoriev I.V."/>
            <person name="Martin F.M."/>
            <person name="Hacquard S."/>
        </authorList>
    </citation>
    <scope>NUCLEOTIDE SEQUENCE [LARGE SCALE GENOMIC DNA]</scope>
    <source>
        <strain evidence="3 4">MPI-SDFR-AT-0080</strain>
    </source>
</reference>
<accession>A0ABQ8GH11</accession>
<organism evidence="3 4">
    <name type="scientific">Macrophomina phaseolina</name>
    <dbReference type="NCBI Taxonomy" id="35725"/>
    <lineage>
        <taxon>Eukaryota</taxon>
        <taxon>Fungi</taxon>
        <taxon>Dikarya</taxon>
        <taxon>Ascomycota</taxon>
        <taxon>Pezizomycotina</taxon>
        <taxon>Dothideomycetes</taxon>
        <taxon>Dothideomycetes incertae sedis</taxon>
        <taxon>Botryosphaeriales</taxon>
        <taxon>Botryosphaeriaceae</taxon>
        <taxon>Macrophomina</taxon>
    </lineage>
</organism>
<dbReference type="CDD" id="cd09917">
    <property type="entry name" value="F-box_SF"/>
    <property type="match status" value="1"/>
</dbReference>
<proteinExistence type="predicted"/>
<dbReference type="SMART" id="SM00256">
    <property type="entry name" value="FBOX"/>
    <property type="match status" value="1"/>
</dbReference>
<protein>
    <recommendedName>
        <fullName evidence="2">F-box domain-containing protein</fullName>
    </recommendedName>
</protein>
<evidence type="ECO:0000313" key="3">
    <source>
        <dbReference type="EMBL" id="KAH7055509.1"/>
    </source>
</evidence>
<dbReference type="InterPro" id="IPR036047">
    <property type="entry name" value="F-box-like_dom_sf"/>
</dbReference>
<feature type="domain" description="F-box" evidence="2">
    <location>
        <begin position="42"/>
        <end position="90"/>
    </location>
</feature>
<name>A0ABQ8GH11_9PEZI</name>
<dbReference type="InterPro" id="IPR001810">
    <property type="entry name" value="F-box_dom"/>
</dbReference>
<dbReference type="Gene3D" id="1.20.1280.50">
    <property type="match status" value="1"/>
</dbReference>
<keyword evidence="4" id="KW-1185">Reference proteome</keyword>
<gene>
    <name evidence="3" type="ORF">B0J12DRAFT_738243</name>
</gene>
<dbReference type="PROSITE" id="PS50181">
    <property type="entry name" value="FBOX"/>
    <property type="match status" value="1"/>
</dbReference>
<comment type="caution">
    <text evidence="3">The sequence shown here is derived from an EMBL/GenBank/DDBJ whole genome shotgun (WGS) entry which is preliminary data.</text>
</comment>